<proteinExistence type="predicted"/>
<comment type="caution">
    <text evidence="1">The sequence shown here is derived from an EMBL/GenBank/DDBJ whole genome shotgun (WGS) entry which is preliminary data.</text>
</comment>
<protein>
    <submittedName>
        <fullName evidence="1">Uncharacterized protein</fullName>
    </submittedName>
</protein>
<evidence type="ECO:0000313" key="2">
    <source>
        <dbReference type="Proteomes" id="UP001359559"/>
    </source>
</evidence>
<gene>
    <name evidence="1" type="ORF">RJT34_29997</name>
</gene>
<name>A0AAN9ERK1_CLITE</name>
<dbReference type="Proteomes" id="UP001359559">
    <property type="component" value="Unassembled WGS sequence"/>
</dbReference>
<sequence>MTGKDRVLLTHPTLSYESPLSFKIVLRSPASENIIRLGFRPSLRYRSWKLLEASMLLANIIAIFQGCL</sequence>
<keyword evidence="2" id="KW-1185">Reference proteome</keyword>
<evidence type="ECO:0000313" key="1">
    <source>
        <dbReference type="EMBL" id="KAK7262424.1"/>
    </source>
</evidence>
<organism evidence="1 2">
    <name type="scientific">Clitoria ternatea</name>
    <name type="common">Butterfly pea</name>
    <dbReference type="NCBI Taxonomy" id="43366"/>
    <lineage>
        <taxon>Eukaryota</taxon>
        <taxon>Viridiplantae</taxon>
        <taxon>Streptophyta</taxon>
        <taxon>Embryophyta</taxon>
        <taxon>Tracheophyta</taxon>
        <taxon>Spermatophyta</taxon>
        <taxon>Magnoliopsida</taxon>
        <taxon>eudicotyledons</taxon>
        <taxon>Gunneridae</taxon>
        <taxon>Pentapetalae</taxon>
        <taxon>rosids</taxon>
        <taxon>fabids</taxon>
        <taxon>Fabales</taxon>
        <taxon>Fabaceae</taxon>
        <taxon>Papilionoideae</taxon>
        <taxon>50 kb inversion clade</taxon>
        <taxon>NPAAA clade</taxon>
        <taxon>indigoferoid/millettioid clade</taxon>
        <taxon>Phaseoleae</taxon>
        <taxon>Clitoria</taxon>
    </lineage>
</organism>
<accession>A0AAN9ERK1</accession>
<reference evidence="1 2" key="1">
    <citation type="submission" date="2024-01" db="EMBL/GenBank/DDBJ databases">
        <title>The genomes of 5 underutilized Papilionoideae crops provide insights into root nodulation and disease resistance.</title>
        <authorList>
            <person name="Yuan L."/>
        </authorList>
    </citation>
    <scope>NUCLEOTIDE SEQUENCE [LARGE SCALE GENOMIC DNA]</scope>
    <source>
        <strain evidence="1">LY-2023</strain>
        <tissue evidence="1">Leaf</tissue>
    </source>
</reference>
<dbReference type="AlphaFoldDB" id="A0AAN9ERK1"/>
<dbReference type="EMBL" id="JAYKXN010000008">
    <property type="protein sequence ID" value="KAK7262424.1"/>
    <property type="molecule type" value="Genomic_DNA"/>
</dbReference>